<evidence type="ECO:0000256" key="7">
    <source>
        <dbReference type="HAMAP-Rule" id="MF_00210"/>
    </source>
</evidence>
<dbReference type="PANTHER" id="PTHR21090:SF5">
    <property type="entry name" value="PENTAFUNCTIONAL AROM POLYPEPTIDE"/>
    <property type="match status" value="1"/>
</dbReference>
<proteinExistence type="inferred from homology"/>
<gene>
    <name evidence="7" type="primary">aroA</name>
    <name evidence="9" type="ORF">NG821_03000</name>
</gene>
<dbReference type="CDD" id="cd01556">
    <property type="entry name" value="EPSP_synthase"/>
    <property type="match status" value="1"/>
</dbReference>
<feature type="binding site" evidence="7">
    <location>
        <position position="26"/>
    </location>
    <ligand>
        <name>3-phosphoshikimate</name>
        <dbReference type="ChEBI" id="CHEBI:145989"/>
    </ligand>
</feature>
<evidence type="ECO:0000256" key="5">
    <source>
        <dbReference type="ARBA" id="ARBA00023141"/>
    </source>
</evidence>
<feature type="domain" description="Enolpyruvate transferase" evidence="8">
    <location>
        <begin position="67"/>
        <end position="409"/>
    </location>
</feature>
<accession>A0ABT1BVJ0</accession>
<evidence type="ECO:0000256" key="2">
    <source>
        <dbReference type="ARBA" id="ARBA00009948"/>
    </source>
</evidence>
<comment type="catalytic activity">
    <reaction evidence="6">
        <text>3-phosphoshikimate + phosphoenolpyruvate = 5-O-(1-carboxyvinyl)-3-phosphoshikimate + phosphate</text>
        <dbReference type="Rhea" id="RHEA:21256"/>
        <dbReference type="ChEBI" id="CHEBI:43474"/>
        <dbReference type="ChEBI" id="CHEBI:57701"/>
        <dbReference type="ChEBI" id="CHEBI:58702"/>
        <dbReference type="ChEBI" id="CHEBI:145989"/>
        <dbReference type="EC" id="2.5.1.19"/>
    </reaction>
    <physiologicalReaction direction="left-to-right" evidence="6">
        <dbReference type="Rhea" id="RHEA:21257"/>
    </physiologicalReaction>
</comment>
<feature type="binding site" evidence="7">
    <location>
        <position position="331"/>
    </location>
    <ligand>
        <name>phosphoenolpyruvate</name>
        <dbReference type="ChEBI" id="CHEBI:58702"/>
    </ligand>
</feature>
<feature type="binding site" evidence="7">
    <location>
        <position position="73"/>
    </location>
    <ligand>
        <name>phosphoenolpyruvate</name>
        <dbReference type="ChEBI" id="CHEBI:58702"/>
    </ligand>
</feature>
<dbReference type="InterPro" id="IPR001986">
    <property type="entry name" value="Enolpyruvate_Tfrase_dom"/>
</dbReference>
<evidence type="ECO:0000256" key="3">
    <source>
        <dbReference type="ARBA" id="ARBA00022605"/>
    </source>
</evidence>
<feature type="binding site" evidence="7">
    <location>
        <position position="323"/>
    </location>
    <ligand>
        <name>3-phosphoshikimate</name>
        <dbReference type="ChEBI" id="CHEBI:145989"/>
    </ligand>
</feature>
<keyword evidence="4 7" id="KW-0808">Transferase</keyword>
<dbReference type="RefSeq" id="WP_252760184.1">
    <property type="nucleotide sequence ID" value="NZ_JAMXLY010000007.1"/>
</dbReference>
<feature type="binding site" evidence="7">
    <location>
        <position position="300"/>
    </location>
    <ligand>
        <name>3-phosphoshikimate</name>
        <dbReference type="ChEBI" id="CHEBI:145989"/>
    </ligand>
</feature>
<evidence type="ECO:0000256" key="6">
    <source>
        <dbReference type="ARBA" id="ARBA00044633"/>
    </source>
</evidence>
<reference evidence="9 10" key="1">
    <citation type="submission" date="2022-06" db="EMBL/GenBank/DDBJ databases">
        <title>A taxonomic note on the genus Prevotella: Description of four novel genera and emended description of the genera Hallella and Xylanibacter.</title>
        <authorList>
            <person name="Hitch T.C.A."/>
        </authorList>
    </citation>
    <scope>NUCLEOTIDE SEQUENCE [LARGE SCALE GENOMIC DNA]</scope>
    <source>
        <strain evidence="9 10">DSM 100619</strain>
    </source>
</reference>
<feature type="domain" description="Enolpyruvate transferase" evidence="8">
    <location>
        <begin position="10"/>
        <end position="64"/>
    </location>
</feature>
<feature type="binding site" evidence="7">
    <location>
        <position position="25"/>
    </location>
    <ligand>
        <name>phosphoenolpyruvate</name>
        <dbReference type="ChEBI" id="CHEBI:58702"/>
    </ligand>
</feature>
<dbReference type="InterPro" id="IPR006264">
    <property type="entry name" value="EPSP_synthase"/>
</dbReference>
<organism evidence="9 10">
    <name type="scientific">Segatella cerevisiae</name>
    <dbReference type="NCBI Taxonomy" id="2053716"/>
    <lineage>
        <taxon>Bacteria</taxon>
        <taxon>Pseudomonadati</taxon>
        <taxon>Bacteroidota</taxon>
        <taxon>Bacteroidia</taxon>
        <taxon>Bacteroidales</taxon>
        <taxon>Prevotellaceae</taxon>
        <taxon>Segatella</taxon>
    </lineage>
</organism>
<feature type="active site" description="Proton acceptor" evidence="7">
    <location>
        <position position="300"/>
    </location>
</feature>
<comment type="function">
    <text evidence="7">Catalyzes the transfer of the enolpyruvyl moiety of phosphoenolpyruvate (PEP) to the 5-hydroxyl of shikimate-3-phosphate (S3P) to produce enolpyruvyl shikimate-3-phosphate and inorganic phosphate.</text>
</comment>
<feature type="binding site" evidence="7">
    <location>
        <position position="400"/>
    </location>
    <ligand>
        <name>phosphoenolpyruvate</name>
        <dbReference type="ChEBI" id="CHEBI:58702"/>
    </ligand>
</feature>
<dbReference type="PIRSF" id="PIRSF000505">
    <property type="entry name" value="EPSPS"/>
    <property type="match status" value="1"/>
</dbReference>
<protein>
    <recommendedName>
        <fullName evidence="7">3-phosphoshikimate 1-carboxyvinyltransferase</fullName>
        <ecNumber evidence="7">2.5.1.19</ecNumber>
    </recommendedName>
    <alternativeName>
        <fullName evidence="7">5-enolpyruvylshikimate-3-phosphate synthase</fullName>
        <shortName evidence="7">EPSP synthase</shortName>
        <shortName evidence="7">EPSPS</shortName>
    </alternativeName>
</protein>
<evidence type="ECO:0000259" key="8">
    <source>
        <dbReference type="Pfam" id="PF00275"/>
    </source>
</evidence>
<feature type="binding site" evidence="7">
    <location>
        <position position="25"/>
    </location>
    <ligand>
        <name>3-phosphoshikimate</name>
        <dbReference type="ChEBI" id="CHEBI:145989"/>
    </ligand>
</feature>
<feature type="binding site" evidence="7">
    <location>
        <position position="149"/>
    </location>
    <ligand>
        <name>3-phosphoshikimate</name>
        <dbReference type="ChEBI" id="CHEBI:145989"/>
    </ligand>
</feature>
<dbReference type="EMBL" id="JAMXLY010000007">
    <property type="protein sequence ID" value="MCO6024820.1"/>
    <property type="molecule type" value="Genomic_DNA"/>
</dbReference>
<evidence type="ECO:0000256" key="1">
    <source>
        <dbReference type="ARBA" id="ARBA00004811"/>
    </source>
</evidence>
<dbReference type="InterPro" id="IPR023193">
    <property type="entry name" value="EPSP_synthase_CS"/>
</dbReference>
<comment type="similarity">
    <text evidence="2 7">Belongs to the EPSP synthase family.</text>
</comment>
<dbReference type="EC" id="2.5.1.19" evidence="7"/>
<evidence type="ECO:0000313" key="9">
    <source>
        <dbReference type="EMBL" id="MCO6024820.1"/>
    </source>
</evidence>
<feature type="binding site" evidence="7">
    <location>
        <position position="147"/>
    </location>
    <ligand>
        <name>3-phosphoshikimate</name>
        <dbReference type="ChEBI" id="CHEBI:145989"/>
    </ligand>
</feature>
<dbReference type="Gene3D" id="3.65.10.10">
    <property type="entry name" value="Enolpyruvate transferase domain"/>
    <property type="match status" value="3"/>
</dbReference>
<comment type="subunit">
    <text evidence="7">Monomer.</text>
</comment>
<keyword evidence="7" id="KW-0963">Cytoplasm</keyword>
<keyword evidence="5 7" id="KW-0057">Aromatic amino acid biosynthesis</keyword>
<name>A0ABT1BVJ0_9BACT</name>
<dbReference type="InterPro" id="IPR013792">
    <property type="entry name" value="RNA3'P_cycl/enolpyr_Trfase_a/b"/>
</dbReference>
<feature type="binding site" evidence="7">
    <location>
        <position position="148"/>
    </location>
    <ligand>
        <name>3-phosphoshikimate</name>
        <dbReference type="ChEBI" id="CHEBI:145989"/>
    </ligand>
</feature>
<comment type="pathway">
    <text evidence="1 7">Metabolic intermediate biosynthesis; chorismate biosynthesis; chorismate from D-erythrose 4-phosphate and phosphoenolpyruvate: step 6/7.</text>
</comment>
<comment type="caution">
    <text evidence="9">The sequence shown here is derived from an EMBL/GenBank/DDBJ whole genome shotgun (WGS) entry which is preliminary data.</text>
</comment>
<comment type="subcellular location">
    <subcellularLocation>
        <location evidence="7">Cytoplasm</location>
    </subcellularLocation>
</comment>
<sequence>MDSVLQYILTAPAHVNAKIKLPASKSISNRSLIIYALSGRKTLPENLSDCDDTQVLITALRDLPETINIHAAGTAMRFLTAYLSVTPGKHILTGTDRMKQRPIGILVDSLRYLGADITYTEKEGYPPLCIQGHQLEGGALEIPGNLSSQFISALLLIGPVLKNGLILKLTGTIISRPYIDLTLCTMREFGAQADWTDIDTITVTGKPYQDRPFSIENDWSSASYWYEAMALSKNSQSMVQLEGLTDGSKQGDSVVKYIFNLLGIKTSFASTQPGKATTVTLRRHPCLLSRLEYDFKGSPDLAQTLVTCCCGLKIPFKFTGLSNLRIKETDRIAALETELRKLGFIIKDENGDTLYWDGEQCEASLAPIDTYEDHRMALSFAPLSSIFPHLRINHPEVVSKSYPNYWNDLRTAGYRVEESGE</sequence>
<feature type="binding site" evidence="7">
    <location>
        <position position="30"/>
    </location>
    <ligand>
        <name>3-phosphoshikimate</name>
        <dbReference type="ChEBI" id="CHEBI:145989"/>
    </ligand>
</feature>
<dbReference type="Proteomes" id="UP001204015">
    <property type="component" value="Unassembled WGS sequence"/>
</dbReference>
<dbReference type="Pfam" id="PF00275">
    <property type="entry name" value="EPSP_synthase"/>
    <property type="match status" value="2"/>
</dbReference>
<dbReference type="PROSITE" id="PS00885">
    <property type="entry name" value="EPSP_SYNTHASE_2"/>
    <property type="match status" value="1"/>
</dbReference>
<keyword evidence="10" id="KW-1185">Reference proteome</keyword>
<dbReference type="InterPro" id="IPR036968">
    <property type="entry name" value="Enolpyruvate_Tfrase_sf"/>
</dbReference>
<dbReference type="SUPFAM" id="SSF55205">
    <property type="entry name" value="EPT/RTPC-like"/>
    <property type="match status" value="1"/>
</dbReference>
<feature type="binding site" evidence="7">
    <location>
        <position position="149"/>
    </location>
    <ligand>
        <name>phosphoenolpyruvate</name>
        <dbReference type="ChEBI" id="CHEBI:58702"/>
    </ligand>
</feature>
<feature type="binding site" evidence="7">
    <location>
        <position position="101"/>
    </location>
    <ligand>
        <name>phosphoenolpyruvate</name>
        <dbReference type="ChEBI" id="CHEBI:58702"/>
    </ligand>
</feature>
<keyword evidence="3 7" id="KW-0028">Amino-acid biosynthesis</keyword>
<feature type="binding site" evidence="7">
    <location>
        <position position="375"/>
    </location>
    <ligand>
        <name>phosphoenolpyruvate</name>
        <dbReference type="ChEBI" id="CHEBI:58702"/>
    </ligand>
</feature>
<dbReference type="HAMAP" id="MF_00210">
    <property type="entry name" value="EPSP_synth"/>
    <property type="match status" value="1"/>
</dbReference>
<evidence type="ECO:0000313" key="10">
    <source>
        <dbReference type="Proteomes" id="UP001204015"/>
    </source>
</evidence>
<feature type="binding site" evidence="7">
    <location>
        <position position="175"/>
    </location>
    <ligand>
        <name>3-phosphoshikimate</name>
        <dbReference type="ChEBI" id="CHEBI:145989"/>
    </ligand>
</feature>
<feature type="binding site" evidence="7">
    <location>
        <position position="327"/>
    </location>
    <ligand>
        <name>3-phosphoshikimate</name>
        <dbReference type="ChEBI" id="CHEBI:145989"/>
    </ligand>
</feature>
<evidence type="ECO:0000256" key="4">
    <source>
        <dbReference type="ARBA" id="ARBA00022679"/>
    </source>
</evidence>
<dbReference type="PANTHER" id="PTHR21090">
    <property type="entry name" value="AROM/DEHYDROQUINATE SYNTHASE"/>
    <property type="match status" value="1"/>
</dbReference>